<evidence type="ECO:0000256" key="2">
    <source>
        <dbReference type="ARBA" id="ARBA00008685"/>
    </source>
</evidence>
<dbReference type="InterPro" id="IPR002634">
    <property type="entry name" value="BolA"/>
</dbReference>
<feature type="domain" description="Ionotropic glutamate receptor C-terminal" evidence="10">
    <location>
        <begin position="128"/>
        <end position="423"/>
    </location>
</feature>
<dbReference type="SUPFAM" id="SSF53850">
    <property type="entry name" value="Periplasmic binding protein-like II"/>
    <property type="match status" value="1"/>
</dbReference>
<dbReference type="Pfam" id="PF00060">
    <property type="entry name" value="Lig_chan"/>
    <property type="match status" value="1"/>
</dbReference>
<dbReference type="SUPFAM" id="SSF82657">
    <property type="entry name" value="BolA-like"/>
    <property type="match status" value="1"/>
</dbReference>
<evidence type="ECO:0000256" key="3">
    <source>
        <dbReference type="ARBA" id="ARBA00022475"/>
    </source>
</evidence>
<evidence type="ECO:0000313" key="12">
    <source>
        <dbReference type="Proteomes" id="UP000037510"/>
    </source>
</evidence>
<keyword evidence="4" id="KW-0812">Transmembrane</keyword>
<evidence type="ECO:0000256" key="9">
    <source>
        <dbReference type="SAM" id="MobiDB-lite"/>
    </source>
</evidence>
<feature type="compositionally biased region" description="Basic and acidic residues" evidence="9">
    <location>
        <begin position="366"/>
        <end position="382"/>
    </location>
</feature>
<comment type="similarity">
    <text evidence="2">Belongs to the glutamate-gated ion channel (TC 1.A.10.1) family.</text>
</comment>
<dbReference type="Gene3D" id="1.10.287.70">
    <property type="match status" value="1"/>
</dbReference>
<evidence type="ECO:0000313" key="11">
    <source>
        <dbReference type="EMBL" id="KOB69450.1"/>
    </source>
</evidence>
<feature type="compositionally biased region" description="Polar residues" evidence="9">
    <location>
        <begin position="383"/>
        <end position="399"/>
    </location>
</feature>
<evidence type="ECO:0000256" key="5">
    <source>
        <dbReference type="ARBA" id="ARBA00022989"/>
    </source>
</evidence>
<evidence type="ECO:0000256" key="6">
    <source>
        <dbReference type="ARBA" id="ARBA00023136"/>
    </source>
</evidence>
<evidence type="ECO:0000256" key="8">
    <source>
        <dbReference type="ARBA" id="ARBA00023180"/>
    </source>
</evidence>
<comment type="caution">
    <text evidence="11">The sequence shown here is derived from an EMBL/GenBank/DDBJ whole genome shotgun (WGS) entry which is preliminary data.</text>
</comment>
<keyword evidence="7 11" id="KW-0675">Receptor</keyword>
<keyword evidence="8" id="KW-0325">Glycoprotein</keyword>
<protein>
    <submittedName>
        <fullName evidence="11">Putative glutamate receptor 2-like protein</fullName>
    </submittedName>
</protein>
<proteinExistence type="inferred from homology"/>
<dbReference type="GO" id="GO:0005886">
    <property type="term" value="C:plasma membrane"/>
    <property type="evidence" value="ECO:0007669"/>
    <property type="project" value="UniProtKB-SubCell"/>
</dbReference>
<dbReference type="PANTHER" id="PTHR42643:SF30">
    <property type="entry name" value="IONOTROPIC RECEPTOR 40A-RELATED"/>
    <property type="match status" value="1"/>
</dbReference>
<gene>
    <name evidence="11" type="ORF">OBRU01_16753</name>
</gene>
<evidence type="ECO:0000256" key="1">
    <source>
        <dbReference type="ARBA" id="ARBA00004651"/>
    </source>
</evidence>
<dbReference type="AlphaFoldDB" id="A0A0L7L1Y9"/>
<evidence type="ECO:0000256" key="4">
    <source>
        <dbReference type="ARBA" id="ARBA00022692"/>
    </source>
</evidence>
<keyword evidence="6" id="KW-0472">Membrane</keyword>
<dbReference type="InterPro" id="IPR036065">
    <property type="entry name" value="BolA-like_sf"/>
</dbReference>
<dbReference type="GO" id="GO:0015276">
    <property type="term" value="F:ligand-gated monoatomic ion channel activity"/>
    <property type="evidence" value="ECO:0007669"/>
    <property type="project" value="InterPro"/>
</dbReference>
<dbReference type="GO" id="GO:0050906">
    <property type="term" value="P:detection of stimulus involved in sensory perception"/>
    <property type="evidence" value="ECO:0007669"/>
    <property type="project" value="UniProtKB-ARBA"/>
</dbReference>
<evidence type="ECO:0000259" key="10">
    <source>
        <dbReference type="Pfam" id="PF00060"/>
    </source>
</evidence>
<name>A0A0L7L1Y9_OPEBR</name>
<accession>A0A0L7L1Y9</accession>
<dbReference type="EMBL" id="JTDY01003503">
    <property type="protein sequence ID" value="KOB69450.1"/>
    <property type="molecule type" value="Genomic_DNA"/>
</dbReference>
<evidence type="ECO:0000256" key="7">
    <source>
        <dbReference type="ARBA" id="ARBA00023170"/>
    </source>
</evidence>
<dbReference type="InterPro" id="IPR052192">
    <property type="entry name" value="Insect_Ionotropic_Sensory_Rcpt"/>
</dbReference>
<dbReference type="PANTHER" id="PTHR42643">
    <property type="entry name" value="IONOTROPIC RECEPTOR 20A-RELATED"/>
    <property type="match status" value="1"/>
</dbReference>
<dbReference type="Pfam" id="PF01722">
    <property type="entry name" value="BolA"/>
    <property type="match status" value="1"/>
</dbReference>
<reference evidence="11 12" key="1">
    <citation type="journal article" date="2015" name="Genome Biol. Evol.">
        <title>The genome of winter moth (Operophtera brumata) provides a genomic perspective on sexual dimorphism and phenology.</title>
        <authorList>
            <person name="Derks M.F."/>
            <person name="Smit S."/>
            <person name="Salis L."/>
            <person name="Schijlen E."/>
            <person name="Bossers A."/>
            <person name="Mateman C."/>
            <person name="Pijl A.S."/>
            <person name="de Ridder D."/>
            <person name="Groenen M.A."/>
            <person name="Visser M.E."/>
            <person name="Megens H.J."/>
        </authorList>
    </citation>
    <scope>NUCLEOTIDE SEQUENCE [LARGE SCALE GENOMIC DNA]</scope>
    <source>
        <strain evidence="11">WM2013NL</strain>
        <tissue evidence="11">Head and thorax</tissue>
    </source>
</reference>
<organism evidence="11 12">
    <name type="scientific">Operophtera brumata</name>
    <name type="common">Winter moth</name>
    <name type="synonym">Phalaena brumata</name>
    <dbReference type="NCBI Taxonomy" id="104452"/>
    <lineage>
        <taxon>Eukaryota</taxon>
        <taxon>Metazoa</taxon>
        <taxon>Ecdysozoa</taxon>
        <taxon>Arthropoda</taxon>
        <taxon>Hexapoda</taxon>
        <taxon>Insecta</taxon>
        <taxon>Pterygota</taxon>
        <taxon>Neoptera</taxon>
        <taxon>Endopterygota</taxon>
        <taxon>Lepidoptera</taxon>
        <taxon>Glossata</taxon>
        <taxon>Ditrysia</taxon>
        <taxon>Geometroidea</taxon>
        <taxon>Geometridae</taxon>
        <taxon>Larentiinae</taxon>
        <taxon>Operophtera</taxon>
    </lineage>
</organism>
<keyword evidence="5" id="KW-1133">Transmembrane helix</keyword>
<dbReference type="InterPro" id="IPR001320">
    <property type="entry name" value="Iontro_rcpt_C"/>
</dbReference>
<feature type="region of interest" description="Disordered" evidence="9">
    <location>
        <begin position="366"/>
        <end position="404"/>
    </location>
</feature>
<dbReference type="STRING" id="104452.A0A0L7L1Y9"/>
<keyword evidence="12" id="KW-1185">Reference proteome</keyword>
<comment type="subcellular location">
    <subcellularLocation>
        <location evidence="1">Cell membrane</location>
        <topology evidence="1">Multi-pass membrane protein</topology>
    </subcellularLocation>
</comment>
<sequence length="429" mass="47882">MSLRILRPRLLLRHRTMSSSAGVVENSIRSKLTMELATTHLDVINESYMHNVPKGAETHFKVVVVSDKFEGLALIKKADFFIGDVTMTWERLQAVEFSFLTLADSGAFLTHAPAKLSETLAIIRPFRWEVWPLVCATLLITGPALWIVIAAPSLWQHSERDQLGLLNTCCWFTTTLFLRQSSSKEPSSTHKARLVSVLISLGATYVIGDMYSANLTSLLARPARERPIGTLPALEEAMRDYGYELVVESHSSSFAILENGTGVYGRLAKLMRRQKIQRVRNVEVGVRLVLSRKRVAVLGGRETLYYDTERFGSYNFHLSEKLYTRYSAIALQIGCPYLETFNNIVMTLFEAGILAKMTTDEYKNLPEVSRRSEPVTESDSRQASETMAESNASPSQAQPESAKGLEPVSLRMLRGAFCLLGIGYTLAGT</sequence>
<dbReference type="Gene3D" id="3.30.300.90">
    <property type="entry name" value="BolA-like"/>
    <property type="match status" value="1"/>
</dbReference>
<keyword evidence="3" id="KW-1003">Cell membrane</keyword>
<dbReference type="Proteomes" id="UP000037510">
    <property type="component" value="Unassembled WGS sequence"/>
</dbReference>